<dbReference type="RefSeq" id="WP_273601779.1">
    <property type="nucleotide sequence ID" value="NZ_JAQQXT010000013.1"/>
</dbReference>
<sequence>MSNQLVPSDLLAKSKKILFITHLALGDYTYLQNFFQAFAKHFPHIEVHIWVDELRRSSKPADWVHLKKYALYDWLAACPFVAKTYDKTYSPALYQQSIQEARQQHYPLVVSLATLRPHLYAALAREISPSGFVAGMKHEPGLLALHRHWAYRKLDAALNPDARTQAGQHITGIYNGWFNSFFGMDLAAEERFPFLDVPPQWLIASQQQLLQWGFTGTSDEGVRPVFINPFAKNNKRCWPLNRVVELIQAMRKLPAWANTCFVVNVVPEQMTQVRAYFATQGLQQVQLFSAEENFFQLPAMLSQCSLIISVETAVMHLANAVHIPVIALMRQKNPEWAPIDEKNSTVITTLSRSDWVKAITAEQVTAVLDSVKPA</sequence>
<keyword evidence="4" id="KW-1185">Reference proteome</keyword>
<proteinExistence type="predicted"/>
<dbReference type="InterPro" id="IPR051199">
    <property type="entry name" value="LPS_LOS_Heptosyltrfase"/>
</dbReference>
<dbReference type="Proteomes" id="UP001221189">
    <property type="component" value="Unassembled WGS sequence"/>
</dbReference>
<dbReference type="PANTHER" id="PTHR30160">
    <property type="entry name" value="TETRAACYLDISACCHARIDE 4'-KINASE-RELATED"/>
    <property type="match status" value="1"/>
</dbReference>
<dbReference type="InterPro" id="IPR002201">
    <property type="entry name" value="Glyco_trans_9"/>
</dbReference>
<keyword evidence="1" id="KW-0328">Glycosyltransferase</keyword>
<evidence type="ECO:0000256" key="1">
    <source>
        <dbReference type="ARBA" id="ARBA00022676"/>
    </source>
</evidence>
<dbReference type="Gene3D" id="3.40.50.2000">
    <property type="entry name" value="Glycogen Phosphorylase B"/>
    <property type="match status" value="2"/>
</dbReference>
<dbReference type="EMBL" id="JAQQXT010000013">
    <property type="protein sequence ID" value="MDC8773602.1"/>
    <property type="molecule type" value="Genomic_DNA"/>
</dbReference>
<evidence type="ECO:0000256" key="2">
    <source>
        <dbReference type="ARBA" id="ARBA00022679"/>
    </source>
</evidence>
<evidence type="ECO:0000313" key="4">
    <source>
        <dbReference type="Proteomes" id="UP001221189"/>
    </source>
</evidence>
<comment type="caution">
    <text evidence="3">The sequence shown here is derived from an EMBL/GenBank/DDBJ whole genome shotgun (WGS) entry which is preliminary data.</text>
</comment>
<dbReference type="SUPFAM" id="SSF53756">
    <property type="entry name" value="UDP-Glycosyltransferase/glycogen phosphorylase"/>
    <property type="match status" value="1"/>
</dbReference>
<dbReference type="Pfam" id="PF01075">
    <property type="entry name" value="Glyco_transf_9"/>
    <property type="match status" value="1"/>
</dbReference>
<organism evidence="3 4">
    <name type="scientific">Roseateles albus</name>
    <dbReference type="NCBI Taxonomy" id="2987525"/>
    <lineage>
        <taxon>Bacteria</taxon>
        <taxon>Pseudomonadati</taxon>
        <taxon>Pseudomonadota</taxon>
        <taxon>Betaproteobacteria</taxon>
        <taxon>Burkholderiales</taxon>
        <taxon>Sphaerotilaceae</taxon>
        <taxon>Roseateles</taxon>
    </lineage>
</organism>
<reference evidence="3 4" key="1">
    <citation type="submission" date="2022-10" db="EMBL/GenBank/DDBJ databases">
        <title>Paucibacter sp. hw1 Genome sequencing.</title>
        <authorList>
            <person name="Park S."/>
        </authorList>
    </citation>
    <scope>NUCLEOTIDE SEQUENCE [LARGE SCALE GENOMIC DNA]</scope>
    <source>
        <strain evidence="4">hw1</strain>
    </source>
</reference>
<accession>A0ABT5KI67</accession>
<evidence type="ECO:0000313" key="3">
    <source>
        <dbReference type="EMBL" id="MDC8773602.1"/>
    </source>
</evidence>
<gene>
    <name evidence="3" type="ORF">PRZ03_18655</name>
</gene>
<name>A0ABT5KI67_9BURK</name>
<protein>
    <submittedName>
        <fullName evidence="3">Glycosyltransferase family 9 protein</fullName>
    </submittedName>
</protein>
<dbReference type="PANTHER" id="PTHR30160:SF23">
    <property type="match status" value="1"/>
</dbReference>
<keyword evidence="2" id="KW-0808">Transferase</keyword>